<dbReference type="RefSeq" id="WP_110788145.1">
    <property type="nucleotide sequence ID" value="NZ_QKQS01000026.1"/>
</dbReference>
<dbReference type="AlphaFoldDB" id="A0A323UF57"/>
<feature type="transmembrane region" description="Helical" evidence="1">
    <location>
        <begin position="81"/>
        <end position="102"/>
    </location>
</feature>
<dbReference type="EMBL" id="QKQS01000026">
    <property type="protein sequence ID" value="PZA10120.1"/>
    <property type="molecule type" value="Genomic_DNA"/>
</dbReference>
<keyword evidence="1" id="KW-0812">Transmembrane</keyword>
<reference evidence="2 3" key="1">
    <citation type="submission" date="2018-06" db="EMBL/GenBank/DDBJ databases">
        <title>Draft Whole-Genome Sequence of the purple photosynthetic bacterium Rhodospeudomonas palustris XCP.</title>
        <authorList>
            <person name="Rayyan A."/>
            <person name="Meyer T.E."/>
            <person name="Kyndt J.A."/>
        </authorList>
    </citation>
    <scope>NUCLEOTIDE SEQUENCE [LARGE SCALE GENOMIC DNA]</scope>
    <source>
        <strain evidence="2 3">XCP</strain>
    </source>
</reference>
<dbReference type="OrthoDB" id="8250800at2"/>
<name>A0A323UF57_RHOPL</name>
<organism evidence="2 3">
    <name type="scientific">Rhodopseudomonas palustris</name>
    <dbReference type="NCBI Taxonomy" id="1076"/>
    <lineage>
        <taxon>Bacteria</taxon>
        <taxon>Pseudomonadati</taxon>
        <taxon>Pseudomonadota</taxon>
        <taxon>Alphaproteobacteria</taxon>
        <taxon>Hyphomicrobiales</taxon>
        <taxon>Nitrobacteraceae</taxon>
        <taxon>Rhodopseudomonas</taxon>
    </lineage>
</organism>
<keyword evidence="1" id="KW-1133">Transmembrane helix</keyword>
<dbReference type="Proteomes" id="UP000248134">
    <property type="component" value="Unassembled WGS sequence"/>
</dbReference>
<accession>A0A323UF57</accession>
<evidence type="ECO:0000313" key="2">
    <source>
        <dbReference type="EMBL" id="PZA10120.1"/>
    </source>
</evidence>
<gene>
    <name evidence="2" type="ORF">DNX69_22170</name>
</gene>
<feature type="transmembrane region" description="Helical" evidence="1">
    <location>
        <begin position="46"/>
        <end position="69"/>
    </location>
</feature>
<proteinExistence type="predicted"/>
<protein>
    <submittedName>
        <fullName evidence="2">Phage holin family protein</fullName>
    </submittedName>
</protein>
<dbReference type="Pfam" id="PF07332">
    <property type="entry name" value="Phage_holin_3_6"/>
    <property type="match status" value="1"/>
</dbReference>
<sequence length="131" mass="13702">MTEPNPNRSIPDLVGDAFTQFAKLVSNEFELARAEMSDKIGQVGRAAMMIGAGAVILIPGLVVLLMAAAAALVEHGFASSVAYLIVGGCTTGIAAVLIGFGANRMSPEALKPEMTIEQLQRDKKAAGELMR</sequence>
<dbReference type="InterPro" id="IPR009937">
    <property type="entry name" value="Phage_holin_3_6"/>
</dbReference>
<evidence type="ECO:0000256" key="1">
    <source>
        <dbReference type="SAM" id="Phobius"/>
    </source>
</evidence>
<comment type="caution">
    <text evidence="2">The sequence shown here is derived from an EMBL/GenBank/DDBJ whole genome shotgun (WGS) entry which is preliminary data.</text>
</comment>
<evidence type="ECO:0000313" key="3">
    <source>
        <dbReference type="Proteomes" id="UP000248134"/>
    </source>
</evidence>
<keyword evidence="1" id="KW-0472">Membrane</keyword>